<feature type="transmembrane region" description="Helical" evidence="6">
    <location>
        <begin position="199"/>
        <end position="217"/>
    </location>
</feature>
<keyword evidence="3 6" id="KW-0812">Transmembrane</keyword>
<reference evidence="8" key="1">
    <citation type="submission" date="2016-10" db="EMBL/GenBank/DDBJ databases">
        <authorList>
            <person name="Varghese N."/>
            <person name="Submissions S."/>
        </authorList>
    </citation>
    <scope>NUCLEOTIDE SEQUENCE [LARGE SCALE GENOMIC DNA]</scope>
    <source>
        <strain evidence="8">CGMCC 1.9227</strain>
    </source>
</reference>
<evidence type="ECO:0000256" key="4">
    <source>
        <dbReference type="ARBA" id="ARBA00022989"/>
    </source>
</evidence>
<organism evidence="7 8">
    <name type="scientific">Flavobacterium xueshanense</name>
    <dbReference type="NCBI Taxonomy" id="935223"/>
    <lineage>
        <taxon>Bacteria</taxon>
        <taxon>Pseudomonadati</taxon>
        <taxon>Bacteroidota</taxon>
        <taxon>Flavobacteriia</taxon>
        <taxon>Flavobacteriales</taxon>
        <taxon>Flavobacteriaceae</taxon>
        <taxon>Flavobacterium</taxon>
    </lineage>
</organism>
<dbReference type="PANTHER" id="PTHR31885">
    <property type="entry name" value="GH04784P"/>
    <property type="match status" value="1"/>
</dbReference>
<dbReference type="PANTHER" id="PTHR31885:SF6">
    <property type="entry name" value="GH04784P"/>
    <property type="match status" value="1"/>
</dbReference>
<dbReference type="InterPro" id="IPR012506">
    <property type="entry name" value="TMEM86B-like"/>
</dbReference>
<evidence type="ECO:0000256" key="5">
    <source>
        <dbReference type="ARBA" id="ARBA00023136"/>
    </source>
</evidence>
<keyword evidence="8" id="KW-1185">Reference proteome</keyword>
<protein>
    <submittedName>
        <fullName evidence="7">Uncharacterized membrane protein YhhN</fullName>
    </submittedName>
</protein>
<dbReference type="Pfam" id="PF07947">
    <property type="entry name" value="YhhN"/>
    <property type="match status" value="1"/>
</dbReference>
<feature type="transmembrane region" description="Helical" evidence="6">
    <location>
        <begin position="79"/>
        <end position="99"/>
    </location>
</feature>
<keyword evidence="4 6" id="KW-1133">Transmembrane helix</keyword>
<dbReference type="AlphaFoldDB" id="A0A1I2EKZ1"/>
<proteinExistence type="inferred from homology"/>
<feature type="transmembrane region" description="Helical" evidence="6">
    <location>
        <begin position="111"/>
        <end position="132"/>
    </location>
</feature>
<dbReference type="GO" id="GO:0016020">
    <property type="term" value="C:membrane"/>
    <property type="evidence" value="ECO:0007669"/>
    <property type="project" value="UniProtKB-SubCell"/>
</dbReference>
<dbReference type="OrthoDB" id="5651790at2"/>
<feature type="transmembrane region" description="Helical" evidence="6">
    <location>
        <begin position="29"/>
        <end position="46"/>
    </location>
</feature>
<evidence type="ECO:0000256" key="2">
    <source>
        <dbReference type="ARBA" id="ARBA00007375"/>
    </source>
</evidence>
<feature type="transmembrane region" description="Helical" evidence="6">
    <location>
        <begin position="5"/>
        <end position="23"/>
    </location>
</feature>
<dbReference type="Proteomes" id="UP000198596">
    <property type="component" value="Unassembled WGS sequence"/>
</dbReference>
<dbReference type="GO" id="GO:0016787">
    <property type="term" value="F:hydrolase activity"/>
    <property type="evidence" value="ECO:0007669"/>
    <property type="project" value="TreeGrafter"/>
</dbReference>
<evidence type="ECO:0000313" key="7">
    <source>
        <dbReference type="EMBL" id="SFE92910.1"/>
    </source>
</evidence>
<evidence type="ECO:0000256" key="3">
    <source>
        <dbReference type="ARBA" id="ARBA00022692"/>
    </source>
</evidence>
<comment type="similarity">
    <text evidence="2">Belongs to the TMEM86 family.</text>
</comment>
<keyword evidence="5 6" id="KW-0472">Membrane</keyword>
<feature type="transmembrane region" description="Helical" evidence="6">
    <location>
        <begin position="55"/>
        <end position="73"/>
    </location>
</feature>
<name>A0A1I2EKZ1_9FLAO</name>
<feature type="transmembrane region" description="Helical" evidence="6">
    <location>
        <begin position="138"/>
        <end position="157"/>
    </location>
</feature>
<dbReference type="RefSeq" id="WP_091204477.1">
    <property type="nucleotide sequence ID" value="NZ_FONQ01000006.1"/>
</dbReference>
<dbReference type="EMBL" id="FONQ01000006">
    <property type="protein sequence ID" value="SFE92910.1"/>
    <property type="molecule type" value="Genomic_DNA"/>
</dbReference>
<evidence type="ECO:0000313" key="8">
    <source>
        <dbReference type="Proteomes" id="UP000198596"/>
    </source>
</evidence>
<accession>A0A1I2EKZ1</accession>
<gene>
    <name evidence="7" type="ORF">SAMN04488131_1068</name>
</gene>
<evidence type="ECO:0000256" key="6">
    <source>
        <dbReference type="SAM" id="Phobius"/>
    </source>
</evidence>
<comment type="subcellular location">
    <subcellularLocation>
        <location evidence="1">Membrane</location>
        <topology evidence="1">Multi-pass membrane protein</topology>
    </subcellularLocation>
</comment>
<evidence type="ECO:0000256" key="1">
    <source>
        <dbReference type="ARBA" id="ARBA00004141"/>
    </source>
</evidence>
<feature type="transmembrane region" description="Helical" evidence="6">
    <location>
        <begin position="169"/>
        <end position="187"/>
    </location>
</feature>
<dbReference type="STRING" id="935223.SAMN04488131_1068"/>
<sequence>MKSNVILNSFIGFSLVYLSFLFFGNENTAWFLKPFLLPFLLLAVYFQERFSTKKILLTALTLSWVGDIILMFADKGELYFIAGLIAFLLSHIFYIILFSKQLKIYLKKSKIIFWVGVTAIAFYLIVMMLILLPSLGDLKIPVFVYALTISIMLLFALKGFLNWQKPANSYILIGAIVFVASDSLLAFDKFYAPLQYSSLLIMATYLLAQYMIVIGILKLNKKK</sequence>